<comment type="caution">
    <text evidence="9">The sequence shown here is derived from an EMBL/GenBank/DDBJ whole genome shotgun (WGS) entry which is preliminary data.</text>
</comment>
<dbReference type="Pfam" id="PF00825">
    <property type="entry name" value="Ribonuclease_P"/>
    <property type="match status" value="1"/>
</dbReference>
<dbReference type="AlphaFoldDB" id="A0A5C8NEF9"/>
<proteinExistence type="inferred from homology"/>
<comment type="function">
    <text evidence="1 7">RNaseP catalyzes the removal of the 5'-leader sequence from pre-tRNA to produce the mature 5'-terminus. It can also cleave other RNA substrates such as 4.5S RNA. The protein component plays an auxiliary but essential role in vivo by binding to the 5'-leader sequence and broadening the substrate specificity of the ribozyme.</text>
</comment>
<dbReference type="PANTHER" id="PTHR33992">
    <property type="entry name" value="RIBONUCLEASE P PROTEIN COMPONENT"/>
    <property type="match status" value="1"/>
</dbReference>
<keyword evidence="4 7" id="KW-0255">Endonuclease</keyword>
<dbReference type="Gene3D" id="3.30.230.10">
    <property type="match status" value="1"/>
</dbReference>
<keyword evidence="10" id="KW-1185">Reference proteome</keyword>
<dbReference type="InterPro" id="IPR000100">
    <property type="entry name" value="RNase_P"/>
</dbReference>
<organism evidence="9 10">
    <name type="scientific">Aeromicrobium terrae</name>
    <dbReference type="NCBI Taxonomy" id="2498846"/>
    <lineage>
        <taxon>Bacteria</taxon>
        <taxon>Bacillati</taxon>
        <taxon>Actinomycetota</taxon>
        <taxon>Actinomycetes</taxon>
        <taxon>Propionibacteriales</taxon>
        <taxon>Nocardioidaceae</taxon>
        <taxon>Aeromicrobium</taxon>
    </lineage>
</organism>
<dbReference type="Proteomes" id="UP000321571">
    <property type="component" value="Unassembled WGS sequence"/>
</dbReference>
<dbReference type="EC" id="3.1.26.5" evidence="7 8"/>
<evidence type="ECO:0000256" key="3">
    <source>
        <dbReference type="ARBA" id="ARBA00022722"/>
    </source>
</evidence>
<accession>A0A5C8NEF9</accession>
<evidence type="ECO:0000256" key="6">
    <source>
        <dbReference type="ARBA" id="ARBA00022884"/>
    </source>
</evidence>
<dbReference type="InterPro" id="IPR014721">
    <property type="entry name" value="Ribsml_uS5_D2-typ_fold_subgr"/>
</dbReference>
<comment type="catalytic activity">
    <reaction evidence="7">
        <text>Endonucleolytic cleavage of RNA, removing 5'-extranucleotides from tRNA precursor.</text>
        <dbReference type="EC" id="3.1.26.5"/>
    </reaction>
</comment>
<evidence type="ECO:0000256" key="8">
    <source>
        <dbReference type="NCBIfam" id="TIGR00188"/>
    </source>
</evidence>
<evidence type="ECO:0000313" key="9">
    <source>
        <dbReference type="EMBL" id="TXL57401.1"/>
    </source>
</evidence>
<evidence type="ECO:0000256" key="5">
    <source>
        <dbReference type="ARBA" id="ARBA00022801"/>
    </source>
</evidence>
<evidence type="ECO:0000256" key="2">
    <source>
        <dbReference type="ARBA" id="ARBA00022694"/>
    </source>
</evidence>
<dbReference type="GO" id="GO:0042781">
    <property type="term" value="F:3'-tRNA processing endoribonuclease activity"/>
    <property type="evidence" value="ECO:0007669"/>
    <property type="project" value="TreeGrafter"/>
</dbReference>
<dbReference type="InterPro" id="IPR020539">
    <property type="entry name" value="RNase_P_CS"/>
</dbReference>
<dbReference type="SUPFAM" id="SSF54211">
    <property type="entry name" value="Ribosomal protein S5 domain 2-like"/>
    <property type="match status" value="1"/>
</dbReference>
<dbReference type="PANTHER" id="PTHR33992:SF1">
    <property type="entry name" value="RIBONUCLEASE P PROTEIN COMPONENT"/>
    <property type="match status" value="1"/>
</dbReference>
<keyword evidence="6 7" id="KW-0694">RNA-binding</keyword>
<evidence type="ECO:0000256" key="1">
    <source>
        <dbReference type="ARBA" id="ARBA00002663"/>
    </source>
</evidence>
<gene>
    <name evidence="7 9" type="primary">rnpA</name>
    <name evidence="9" type="ORF">FHP06_13535</name>
</gene>
<dbReference type="InterPro" id="IPR020568">
    <property type="entry name" value="Ribosomal_Su5_D2-typ_SF"/>
</dbReference>
<dbReference type="GO" id="GO:0030677">
    <property type="term" value="C:ribonuclease P complex"/>
    <property type="evidence" value="ECO:0007669"/>
    <property type="project" value="TreeGrafter"/>
</dbReference>
<dbReference type="GO" id="GO:0004526">
    <property type="term" value="F:ribonuclease P activity"/>
    <property type="evidence" value="ECO:0007669"/>
    <property type="project" value="UniProtKB-UniRule"/>
</dbReference>
<keyword evidence="3 7" id="KW-0540">Nuclease</keyword>
<name>A0A5C8NEF9_9ACTN</name>
<comment type="subunit">
    <text evidence="7">Consists of a catalytic RNA component (M1 or rnpB) and a protein subunit.</text>
</comment>
<protein>
    <recommendedName>
        <fullName evidence="7 8">Ribonuclease P protein component</fullName>
        <shortName evidence="7">RNase P protein</shortName>
        <shortName evidence="7">RNaseP protein</shortName>
        <ecNumber evidence="7 8">3.1.26.5</ecNumber>
    </recommendedName>
    <alternativeName>
        <fullName evidence="7">Protein C5</fullName>
    </alternativeName>
</protein>
<reference evidence="9 10" key="1">
    <citation type="submission" date="2019-06" db="EMBL/GenBank/DDBJ databases">
        <title>Aeromicrobium sp. nov., isolated from a maize field.</title>
        <authorList>
            <person name="Lin S.-Y."/>
            <person name="Tsai C.-F."/>
            <person name="Young C.-C."/>
        </authorList>
    </citation>
    <scope>NUCLEOTIDE SEQUENCE [LARGE SCALE GENOMIC DNA]</scope>
    <source>
        <strain evidence="9 10">CC-CFT486</strain>
    </source>
</reference>
<dbReference type="GO" id="GO:0000049">
    <property type="term" value="F:tRNA binding"/>
    <property type="evidence" value="ECO:0007669"/>
    <property type="project" value="UniProtKB-UniRule"/>
</dbReference>
<keyword evidence="5 7" id="KW-0378">Hydrolase</keyword>
<sequence length="127" mass="13339">MLEAVHRMRSSEDFRATVRGGVKVAQPTLVTHVLPPSADHAPASTSVGFVVSKAVGSAVDRNRVKRRLRHLMRDRLDRVPAGSRVVVRALPSAAAAASSTLGEQLDSALWKAGGGAGPRAADVRGAR</sequence>
<dbReference type="OrthoDB" id="196964at2"/>
<dbReference type="PROSITE" id="PS00648">
    <property type="entry name" value="RIBONUCLEASE_P"/>
    <property type="match status" value="1"/>
</dbReference>
<keyword evidence="2 7" id="KW-0819">tRNA processing</keyword>
<evidence type="ECO:0000256" key="4">
    <source>
        <dbReference type="ARBA" id="ARBA00022759"/>
    </source>
</evidence>
<dbReference type="GO" id="GO:0001682">
    <property type="term" value="P:tRNA 5'-leader removal"/>
    <property type="evidence" value="ECO:0007669"/>
    <property type="project" value="UniProtKB-UniRule"/>
</dbReference>
<dbReference type="HAMAP" id="MF_00227">
    <property type="entry name" value="RNase_P"/>
    <property type="match status" value="1"/>
</dbReference>
<comment type="similarity">
    <text evidence="7">Belongs to the RnpA family.</text>
</comment>
<dbReference type="EMBL" id="VDUX01000007">
    <property type="protein sequence ID" value="TXL57401.1"/>
    <property type="molecule type" value="Genomic_DNA"/>
</dbReference>
<evidence type="ECO:0000313" key="10">
    <source>
        <dbReference type="Proteomes" id="UP000321571"/>
    </source>
</evidence>
<evidence type="ECO:0000256" key="7">
    <source>
        <dbReference type="HAMAP-Rule" id="MF_00227"/>
    </source>
</evidence>
<dbReference type="NCBIfam" id="TIGR00188">
    <property type="entry name" value="rnpA"/>
    <property type="match status" value="1"/>
</dbReference>